<dbReference type="PANTHER" id="PTHR10704:SF44">
    <property type="entry name" value="LD35051P-RELATED"/>
    <property type="match status" value="1"/>
</dbReference>
<sequence length="377" mass="44406">MLGQNKLRYCGVISLICGFVSLFIMSEISKFLLKHKFSQGNETQRYHYANYTRKKMATNAYDHEKPTFVLILAYMRSGSSFTGDLIQHHPDVFYRFEPLYNLKRRYTKAKNISNDMIINDEEYTQRQVEVLKKWFTCNLTSYNAEVFMERGLKTRQYTLCVRSKKKTKIQRAKCLQQLIQACQQSKLRVIKTIRVSINSISEYFIETPNFKIIHLIRDPRAIGFSRRKLVLNSKRHYDRLCPLMTDDLKAGSKLRPQSRYRILRYETVAENPFTSMQDIYKFIGIKPTFESIGHLYLDTHSDTSVEKAFGTTRQNSTQTANQWRLGVTKDYVQEMNDNCADFYLLTDYYKADISHIKDITKPLRAKENGTFFRLSKI</sequence>
<feature type="domain" description="Sulfotransferase" evidence="2">
    <location>
        <begin position="68"/>
        <end position="338"/>
    </location>
</feature>
<dbReference type="Pfam" id="PF00685">
    <property type="entry name" value="Sulfotransfer_1"/>
    <property type="match status" value="1"/>
</dbReference>
<name>A0AAN8JSB0_PATCE</name>
<accession>A0AAN8JSB0</accession>
<dbReference type="AlphaFoldDB" id="A0AAN8JSB0"/>
<keyword evidence="4" id="KW-1185">Reference proteome</keyword>
<keyword evidence="1" id="KW-1133">Transmembrane helix</keyword>
<dbReference type="PANTHER" id="PTHR10704">
    <property type="entry name" value="CARBOHYDRATE SULFOTRANSFERASE"/>
    <property type="match status" value="1"/>
</dbReference>
<dbReference type="InterPro" id="IPR027417">
    <property type="entry name" value="P-loop_NTPase"/>
</dbReference>
<dbReference type="GO" id="GO:0006790">
    <property type="term" value="P:sulfur compound metabolic process"/>
    <property type="evidence" value="ECO:0007669"/>
    <property type="project" value="TreeGrafter"/>
</dbReference>
<evidence type="ECO:0000259" key="2">
    <source>
        <dbReference type="Pfam" id="PF00685"/>
    </source>
</evidence>
<organism evidence="3 4">
    <name type="scientific">Patella caerulea</name>
    <name type="common">Rayed Mediterranean limpet</name>
    <dbReference type="NCBI Taxonomy" id="87958"/>
    <lineage>
        <taxon>Eukaryota</taxon>
        <taxon>Metazoa</taxon>
        <taxon>Spiralia</taxon>
        <taxon>Lophotrochozoa</taxon>
        <taxon>Mollusca</taxon>
        <taxon>Gastropoda</taxon>
        <taxon>Patellogastropoda</taxon>
        <taxon>Patelloidea</taxon>
        <taxon>Patellidae</taxon>
        <taxon>Patella</taxon>
    </lineage>
</organism>
<feature type="transmembrane region" description="Helical" evidence="1">
    <location>
        <begin position="7"/>
        <end position="25"/>
    </location>
</feature>
<dbReference type="InterPro" id="IPR051135">
    <property type="entry name" value="Gal/GlcNAc/GalNAc_ST"/>
</dbReference>
<comment type="caution">
    <text evidence="3">The sequence shown here is derived from an EMBL/GenBank/DDBJ whole genome shotgun (WGS) entry which is preliminary data.</text>
</comment>
<evidence type="ECO:0000313" key="3">
    <source>
        <dbReference type="EMBL" id="KAK6182167.1"/>
    </source>
</evidence>
<dbReference type="EMBL" id="JAZGQO010000007">
    <property type="protein sequence ID" value="KAK6182167.1"/>
    <property type="molecule type" value="Genomic_DNA"/>
</dbReference>
<dbReference type="InterPro" id="IPR000863">
    <property type="entry name" value="Sulfotransferase_dom"/>
</dbReference>
<evidence type="ECO:0000313" key="4">
    <source>
        <dbReference type="Proteomes" id="UP001347796"/>
    </source>
</evidence>
<proteinExistence type="predicted"/>
<dbReference type="GO" id="GO:0001517">
    <property type="term" value="F:N-acetylglucosamine 6-O-sulfotransferase activity"/>
    <property type="evidence" value="ECO:0007669"/>
    <property type="project" value="TreeGrafter"/>
</dbReference>
<keyword evidence="1" id="KW-0812">Transmembrane</keyword>
<gene>
    <name evidence="3" type="ORF">SNE40_009908</name>
</gene>
<reference evidence="3 4" key="1">
    <citation type="submission" date="2024-01" db="EMBL/GenBank/DDBJ databases">
        <title>The genome of the rayed Mediterranean limpet Patella caerulea (Linnaeus, 1758).</title>
        <authorList>
            <person name="Anh-Thu Weber A."/>
            <person name="Halstead-Nussloch G."/>
        </authorList>
    </citation>
    <scope>NUCLEOTIDE SEQUENCE [LARGE SCALE GENOMIC DNA]</scope>
    <source>
        <strain evidence="3">AATW-2023a</strain>
        <tissue evidence="3">Whole specimen</tissue>
    </source>
</reference>
<evidence type="ECO:0000256" key="1">
    <source>
        <dbReference type="SAM" id="Phobius"/>
    </source>
</evidence>
<dbReference type="GO" id="GO:0006044">
    <property type="term" value="P:N-acetylglucosamine metabolic process"/>
    <property type="evidence" value="ECO:0007669"/>
    <property type="project" value="TreeGrafter"/>
</dbReference>
<dbReference type="Proteomes" id="UP001347796">
    <property type="component" value="Unassembled WGS sequence"/>
</dbReference>
<keyword evidence="1" id="KW-0472">Membrane</keyword>
<dbReference type="Gene3D" id="3.40.50.300">
    <property type="entry name" value="P-loop containing nucleotide triphosphate hydrolases"/>
    <property type="match status" value="1"/>
</dbReference>
<protein>
    <recommendedName>
        <fullName evidence="2">Sulfotransferase domain-containing protein</fullName>
    </recommendedName>
</protein>
<dbReference type="SUPFAM" id="SSF52540">
    <property type="entry name" value="P-loop containing nucleoside triphosphate hydrolases"/>
    <property type="match status" value="1"/>
</dbReference>